<reference evidence="2 3" key="1">
    <citation type="journal article" date="2024" name="J Genomics">
        <title>Draft genome sequencing and assembly of Favolaschia claudopus CIRM-BRFM 2984 isolated from oak limbs.</title>
        <authorList>
            <person name="Navarro D."/>
            <person name="Drula E."/>
            <person name="Chaduli D."/>
            <person name="Cazenave R."/>
            <person name="Ahrendt S."/>
            <person name="Wang J."/>
            <person name="Lipzen A."/>
            <person name="Daum C."/>
            <person name="Barry K."/>
            <person name="Grigoriev I.V."/>
            <person name="Favel A."/>
            <person name="Rosso M.N."/>
            <person name="Martin F."/>
        </authorList>
    </citation>
    <scope>NUCLEOTIDE SEQUENCE [LARGE SCALE GENOMIC DNA]</scope>
    <source>
        <strain evidence="2 3">CIRM-BRFM 2984</strain>
    </source>
</reference>
<feature type="region of interest" description="Disordered" evidence="1">
    <location>
        <begin position="405"/>
        <end position="424"/>
    </location>
</feature>
<keyword evidence="3" id="KW-1185">Reference proteome</keyword>
<organism evidence="2 3">
    <name type="scientific">Favolaschia claudopus</name>
    <dbReference type="NCBI Taxonomy" id="2862362"/>
    <lineage>
        <taxon>Eukaryota</taxon>
        <taxon>Fungi</taxon>
        <taxon>Dikarya</taxon>
        <taxon>Basidiomycota</taxon>
        <taxon>Agaricomycotina</taxon>
        <taxon>Agaricomycetes</taxon>
        <taxon>Agaricomycetidae</taxon>
        <taxon>Agaricales</taxon>
        <taxon>Marasmiineae</taxon>
        <taxon>Mycenaceae</taxon>
        <taxon>Favolaschia</taxon>
    </lineage>
</organism>
<protein>
    <submittedName>
        <fullName evidence="2">Uncharacterized protein</fullName>
    </submittedName>
</protein>
<sequence>MASHPQHAQYEIPEKQYNSARTLVAPQPRPPHAQPMMIYPGDRADTRYESAAGIRPPQYESPQNQYNSTPRLIHSQTQQVQQVFADPHGHQKTTYETGNAMRQSQLVLPPPHLQQDQFIEIQDTKFSEEWGALRQKIIDKAPMDYFLAIARSLDLYAGNVDIKDKVEWASDRYSGSILHVAGSPTIAHLEIAGCVTSYKAFLTALGNYDKKRPIDSAKRIMNLGHGKGKRADWADAFLGAYHGVETLLQLKSKDRVLHNIFEQVEGEKLLRFSQPLWVKGSDPSIGTIPVASLNIGNSDTLREFEAQSHIRQLRDFPVYRPNGSRMELHQIAVDLPGSWVIVSARLHYYEIFSEGETKCSPTLEIMEVKVIHEAEPLHAPIINPNMSAYDLKLAEVRKTALPTTQGLMQTPSPSTRGLPASTSRPAAVVPAPKFQPPHTVARPLYNPVNTNFNEGAKQSNEAWAVSLLTPQPHLTRMEEHRLLVHAMDTNANKGLAQLESQHKALPSVTQIDEVEGNQAWQREQNFFREKEPETHHSQHSDEAQANIMLSQPTFMGGIGETSLDTFPPQAMQSAPEFNSVDISAPEGDTLVDASNALYRKEHNHPNMTAGQNSEAYPAPTLNSTSDEPPDSGQYQSYLDWFQGVYGPNTASMFHRSSEAIAPPSTQGSESTAWTTNAEPLFLNSISSGSSSTSVAPELLDHKGVLEARGEPTPDGVLEASRFGEKRKAVLQDAEENFAFKRSRMVQGELNGFELTGDLL</sequence>
<feature type="region of interest" description="Disordered" evidence="1">
    <location>
        <begin position="603"/>
        <end position="633"/>
    </location>
</feature>
<dbReference type="EMBL" id="JAWWNJ010000009">
    <property type="protein sequence ID" value="KAK7049006.1"/>
    <property type="molecule type" value="Genomic_DNA"/>
</dbReference>
<evidence type="ECO:0000256" key="1">
    <source>
        <dbReference type="SAM" id="MobiDB-lite"/>
    </source>
</evidence>
<feature type="compositionally biased region" description="Polar residues" evidence="1">
    <location>
        <begin position="605"/>
        <end position="633"/>
    </location>
</feature>
<evidence type="ECO:0000313" key="2">
    <source>
        <dbReference type="EMBL" id="KAK7049006.1"/>
    </source>
</evidence>
<comment type="caution">
    <text evidence="2">The sequence shown here is derived from an EMBL/GenBank/DDBJ whole genome shotgun (WGS) entry which is preliminary data.</text>
</comment>
<accession>A0AAW0DFU7</accession>
<gene>
    <name evidence="2" type="ORF">R3P38DRAFT_2764878</name>
</gene>
<dbReference type="Proteomes" id="UP001362999">
    <property type="component" value="Unassembled WGS sequence"/>
</dbReference>
<evidence type="ECO:0000313" key="3">
    <source>
        <dbReference type="Proteomes" id="UP001362999"/>
    </source>
</evidence>
<name>A0AAW0DFU7_9AGAR</name>
<proteinExistence type="predicted"/>
<dbReference type="AlphaFoldDB" id="A0AAW0DFU7"/>